<dbReference type="RefSeq" id="WP_123225124.1">
    <property type="nucleotide sequence ID" value="NZ_RJSF01000047.1"/>
</dbReference>
<dbReference type="GO" id="GO:0016811">
    <property type="term" value="F:hydrolase activity, acting on carbon-nitrogen (but not peptide) bonds, in linear amides"/>
    <property type="evidence" value="ECO:0007669"/>
    <property type="project" value="TreeGrafter"/>
</dbReference>
<dbReference type="InterPro" id="IPR024078">
    <property type="entry name" value="LmbE-like_dom_sf"/>
</dbReference>
<evidence type="ECO:0000256" key="1">
    <source>
        <dbReference type="ARBA" id="ARBA00022833"/>
    </source>
</evidence>
<keyword evidence="4" id="KW-1185">Reference proteome</keyword>
<protein>
    <submittedName>
        <fullName evidence="3">PIG-L family deacetylase</fullName>
    </submittedName>
</protein>
<dbReference type="OrthoDB" id="158614at2"/>
<evidence type="ECO:0000256" key="2">
    <source>
        <dbReference type="SAM" id="MobiDB-lite"/>
    </source>
</evidence>
<dbReference type="Pfam" id="PF02585">
    <property type="entry name" value="PIG-L"/>
    <property type="match status" value="1"/>
</dbReference>
<dbReference type="InterPro" id="IPR003737">
    <property type="entry name" value="GlcNAc_PI_deacetylase-related"/>
</dbReference>
<evidence type="ECO:0000313" key="4">
    <source>
        <dbReference type="Proteomes" id="UP000279994"/>
    </source>
</evidence>
<reference evidence="3 4" key="1">
    <citation type="submission" date="2018-11" db="EMBL/GenBank/DDBJ databases">
        <authorList>
            <person name="Li F."/>
        </authorList>
    </citation>
    <scope>NUCLEOTIDE SEQUENCE [LARGE SCALE GENOMIC DNA]</scope>
    <source>
        <strain evidence="3 4">Gsoil 818</strain>
    </source>
</reference>
<sequence length="272" mass="29207">MSFTLVSFHAHPDDEALLTGGTLARAAAEGHRIVLVVATAGEAGLTGDPGTDAGTLATRRLAELRRSAEALGCARVEVLGYPDSGSTGEPRRTEGRPAFADTDPQEPAERLAAILREEHADVLTTYDEHGGYGHRDHVQVHRVGALAARLAGTPVVLEATVDRVLLQRVAGVMRWVPGLAGLVPASRFSDAYLPRTELTHRVDVRGHLAAKKASLAAHASQTSGGRGVRTVALLLRLPDPLLRRALGREWFRERGREPVEDLLLDDIFASVR</sequence>
<dbReference type="EMBL" id="RJSF01000047">
    <property type="protein sequence ID" value="RNM11889.1"/>
    <property type="molecule type" value="Genomic_DNA"/>
</dbReference>
<dbReference type="Proteomes" id="UP000279994">
    <property type="component" value="Unassembled WGS sequence"/>
</dbReference>
<comment type="caution">
    <text evidence="3">The sequence shown here is derived from an EMBL/GenBank/DDBJ whole genome shotgun (WGS) entry which is preliminary data.</text>
</comment>
<dbReference type="AlphaFoldDB" id="A0A3N0GHI2"/>
<feature type="region of interest" description="Disordered" evidence="2">
    <location>
        <begin position="81"/>
        <end position="105"/>
    </location>
</feature>
<evidence type="ECO:0000313" key="3">
    <source>
        <dbReference type="EMBL" id="RNM11889.1"/>
    </source>
</evidence>
<organism evidence="3 4">
    <name type="scientific">Nocardioides pocheonensis</name>
    <dbReference type="NCBI Taxonomy" id="661485"/>
    <lineage>
        <taxon>Bacteria</taxon>
        <taxon>Bacillati</taxon>
        <taxon>Actinomycetota</taxon>
        <taxon>Actinomycetes</taxon>
        <taxon>Propionibacteriales</taxon>
        <taxon>Nocardioidaceae</taxon>
        <taxon>Nocardioides</taxon>
    </lineage>
</organism>
<accession>A0A3N0GHI2</accession>
<keyword evidence="1" id="KW-0862">Zinc</keyword>
<dbReference type="PANTHER" id="PTHR12993:SF26">
    <property type="entry name" value="1D-MYO-INOSITOL 2-ACETAMIDO-2-DEOXY-ALPHA-D-GLUCOPYRANOSIDE DEACETYLASE"/>
    <property type="match status" value="1"/>
</dbReference>
<proteinExistence type="predicted"/>
<name>A0A3N0GHI2_9ACTN</name>
<dbReference type="SUPFAM" id="SSF102588">
    <property type="entry name" value="LmbE-like"/>
    <property type="match status" value="1"/>
</dbReference>
<dbReference type="PANTHER" id="PTHR12993">
    <property type="entry name" value="N-ACETYLGLUCOSAMINYL-PHOSPHATIDYLINOSITOL DE-N-ACETYLASE-RELATED"/>
    <property type="match status" value="1"/>
</dbReference>
<dbReference type="Gene3D" id="3.40.50.10320">
    <property type="entry name" value="LmbE-like"/>
    <property type="match status" value="1"/>
</dbReference>
<gene>
    <name evidence="3" type="ORF">EFL26_20830</name>
</gene>
<dbReference type="GO" id="GO:0016137">
    <property type="term" value="P:glycoside metabolic process"/>
    <property type="evidence" value="ECO:0007669"/>
    <property type="project" value="UniProtKB-ARBA"/>
</dbReference>